<gene>
    <name evidence="2" type="ORF">ZEAMMB73_Zm00001d006381</name>
</gene>
<sequence length="90" mass="10135">MTRRSLATANSTSRSSPTWSHAPLWTISSGAAAAWTRSRAAASRCLSSSRGPHGRRQRWRLLGYSGHRIRRHHHHAVQLIVHLKPNLPQE</sequence>
<feature type="region of interest" description="Disordered" evidence="1">
    <location>
        <begin position="1"/>
        <end position="22"/>
    </location>
</feature>
<reference evidence="2" key="1">
    <citation type="submission" date="2015-12" db="EMBL/GenBank/DDBJ databases">
        <title>Update maize B73 reference genome by single molecule sequencing technologies.</title>
        <authorList>
            <consortium name="Maize Genome Sequencing Project"/>
            <person name="Ware D."/>
        </authorList>
    </citation>
    <scope>NUCLEOTIDE SEQUENCE [LARGE SCALE GENOMIC DNA]</scope>
    <source>
        <tissue evidence="2">Seedling</tissue>
    </source>
</reference>
<proteinExistence type="predicted"/>
<organism evidence="2">
    <name type="scientific">Zea mays</name>
    <name type="common">Maize</name>
    <dbReference type="NCBI Taxonomy" id="4577"/>
    <lineage>
        <taxon>Eukaryota</taxon>
        <taxon>Viridiplantae</taxon>
        <taxon>Streptophyta</taxon>
        <taxon>Embryophyta</taxon>
        <taxon>Tracheophyta</taxon>
        <taxon>Spermatophyta</taxon>
        <taxon>Magnoliopsida</taxon>
        <taxon>Liliopsida</taxon>
        <taxon>Poales</taxon>
        <taxon>Poaceae</taxon>
        <taxon>PACMAD clade</taxon>
        <taxon>Panicoideae</taxon>
        <taxon>Andropogonodae</taxon>
        <taxon>Andropogoneae</taxon>
        <taxon>Tripsacinae</taxon>
        <taxon>Zea</taxon>
    </lineage>
</organism>
<protein>
    <submittedName>
        <fullName evidence="2">Uncharacterized protein</fullName>
    </submittedName>
</protein>
<name>A0A1D6EVR3_MAIZE</name>
<feature type="compositionally biased region" description="Polar residues" evidence="1">
    <location>
        <begin position="1"/>
        <end position="19"/>
    </location>
</feature>
<evidence type="ECO:0000256" key="1">
    <source>
        <dbReference type="SAM" id="MobiDB-lite"/>
    </source>
</evidence>
<dbReference type="EMBL" id="CM007648">
    <property type="protein sequence ID" value="ONM23661.1"/>
    <property type="molecule type" value="Genomic_DNA"/>
</dbReference>
<dbReference type="AlphaFoldDB" id="A0A1D6EVR3"/>
<accession>A0A1D6EVR3</accession>
<evidence type="ECO:0000313" key="2">
    <source>
        <dbReference type="EMBL" id="ONM23661.1"/>
    </source>
</evidence>